<keyword evidence="2" id="KW-1185">Reference proteome</keyword>
<dbReference type="InterPro" id="IPR006881">
    <property type="entry name" value="RepA_C"/>
</dbReference>
<dbReference type="EMBL" id="QZXA01000024">
    <property type="protein sequence ID" value="RJT28196.1"/>
    <property type="molecule type" value="Genomic_DNA"/>
</dbReference>
<organism evidence="1 2">
    <name type="scientific">Mesorhizobium jarvisii</name>
    <dbReference type="NCBI Taxonomy" id="1777867"/>
    <lineage>
        <taxon>Bacteria</taxon>
        <taxon>Pseudomonadati</taxon>
        <taxon>Pseudomonadota</taxon>
        <taxon>Alphaproteobacteria</taxon>
        <taxon>Hyphomicrobiales</taxon>
        <taxon>Phyllobacteriaceae</taxon>
        <taxon>Mesorhizobium</taxon>
    </lineage>
</organism>
<gene>
    <name evidence="1" type="ORF">D3242_33070</name>
</gene>
<evidence type="ECO:0000313" key="1">
    <source>
        <dbReference type="EMBL" id="RJT28196.1"/>
    </source>
</evidence>
<dbReference type="Pfam" id="PF04796">
    <property type="entry name" value="RepA_C"/>
    <property type="match status" value="1"/>
</dbReference>
<dbReference type="RefSeq" id="WP_064983639.1">
    <property type="nucleotide sequence ID" value="NZ_CP033509.1"/>
</dbReference>
<comment type="caution">
    <text evidence="1">The sequence shown here is derived from an EMBL/GenBank/DDBJ whole genome shotgun (WGS) entry which is preliminary data.</text>
</comment>
<dbReference type="AlphaFoldDB" id="A0A6M7TS14"/>
<protein>
    <submittedName>
        <fullName evidence="1">Uncharacterized protein</fullName>
    </submittedName>
</protein>
<dbReference type="Proteomes" id="UP000275530">
    <property type="component" value="Unassembled WGS sequence"/>
</dbReference>
<reference evidence="1 2" key="1">
    <citation type="submission" date="2018-09" db="EMBL/GenBank/DDBJ databases">
        <title>Mesorhizobium carmichaelinearum sp. nov. isolated from Carmichaelinea spp. root nodules in New Zealand.</title>
        <authorList>
            <person name="De Meyer S.E."/>
        </authorList>
    </citation>
    <scope>NUCLEOTIDE SEQUENCE [LARGE SCALE GENOMIC DNA]</scope>
    <source>
        <strain evidence="1 2">LMG 28313</strain>
    </source>
</reference>
<evidence type="ECO:0000313" key="2">
    <source>
        <dbReference type="Proteomes" id="UP000275530"/>
    </source>
</evidence>
<accession>A0A6M7TS14</accession>
<proteinExistence type="predicted"/>
<name>A0A6M7TS14_9HYPH</name>
<sequence length="350" mass="39528">MTTYAIRDADLLAKLEEARGKFLFDTTVRNLEHQQAERDADAVKAAARATHLATLTRDSRRRAIVREVIESEGPSPDLLRFLPTPLAICGLPYRRLAAGTPYFERKQGRMAVTVSPGYLRSPDGGLVAQPIPWGPKARLIMAHLSTEALKNRSPIVETANSLSAFMLDMGFEVRGGANGSIQPFKEQMRALAACRMEFSAWDGKKSSQIDVKPMERVELWFGDHPDQQSLWPTTIAFSERFFAELQKHALPIDVRALRAFSNSARKLDLLFWISYRITRLNERLVLDWKPLKEQFGEGFARDRDFRAQLADDLASIHEIFPKLPIKLTDRGLEMEAAEASVLAIPRRIRG</sequence>